<dbReference type="Gene3D" id="3.10.10.10">
    <property type="entry name" value="HIV Type 1 Reverse Transcriptase, subunit A, domain 1"/>
    <property type="match status" value="1"/>
</dbReference>
<organism evidence="2 3">
    <name type="scientific">Artemia franciscana</name>
    <name type="common">Brine shrimp</name>
    <name type="synonym">Artemia sanfranciscana</name>
    <dbReference type="NCBI Taxonomy" id="6661"/>
    <lineage>
        <taxon>Eukaryota</taxon>
        <taxon>Metazoa</taxon>
        <taxon>Ecdysozoa</taxon>
        <taxon>Arthropoda</taxon>
        <taxon>Crustacea</taxon>
        <taxon>Branchiopoda</taxon>
        <taxon>Anostraca</taxon>
        <taxon>Artemiidae</taxon>
        <taxon>Artemia</taxon>
    </lineage>
</organism>
<evidence type="ECO:0000313" key="2">
    <source>
        <dbReference type="EMBL" id="KAK2727465.1"/>
    </source>
</evidence>
<dbReference type="Gene3D" id="3.30.70.270">
    <property type="match status" value="2"/>
</dbReference>
<proteinExistence type="predicted"/>
<comment type="caution">
    <text evidence="2">The sequence shown here is derived from an EMBL/GenBank/DDBJ whole genome shotgun (WGS) entry which is preliminary data.</text>
</comment>
<dbReference type="EMBL" id="JAVRJZ010000001">
    <property type="protein sequence ID" value="KAK2727465.1"/>
    <property type="molecule type" value="Genomic_DNA"/>
</dbReference>
<evidence type="ECO:0000313" key="3">
    <source>
        <dbReference type="Proteomes" id="UP001187531"/>
    </source>
</evidence>
<reference evidence="2" key="1">
    <citation type="submission" date="2023-07" db="EMBL/GenBank/DDBJ databases">
        <title>Chromosome-level genome assembly of Artemia franciscana.</title>
        <authorList>
            <person name="Jo E."/>
        </authorList>
    </citation>
    <scope>NUCLEOTIDE SEQUENCE</scope>
    <source>
        <tissue evidence="2">Whole body</tissue>
    </source>
</reference>
<dbReference type="InterPro" id="IPR050951">
    <property type="entry name" value="Retrovirus_Pol_polyprotein"/>
</dbReference>
<dbReference type="InterPro" id="IPR000477">
    <property type="entry name" value="RT_dom"/>
</dbReference>
<dbReference type="PANTHER" id="PTHR37984">
    <property type="entry name" value="PROTEIN CBG26694"/>
    <property type="match status" value="1"/>
</dbReference>
<dbReference type="AlphaFoldDB" id="A0AA88IAL3"/>
<dbReference type="InterPro" id="IPR043128">
    <property type="entry name" value="Rev_trsase/Diguanyl_cyclase"/>
</dbReference>
<dbReference type="CDD" id="cd01647">
    <property type="entry name" value="RT_LTR"/>
    <property type="match status" value="1"/>
</dbReference>
<gene>
    <name evidence="2" type="ORF">QYM36_008079</name>
</gene>
<name>A0AA88IAL3_ARTSF</name>
<protein>
    <recommendedName>
        <fullName evidence="1">Reverse transcriptase domain-containing protein</fullName>
    </recommendedName>
</protein>
<evidence type="ECO:0000259" key="1">
    <source>
        <dbReference type="Pfam" id="PF00078"/>
    </source>
</evidence>
<dbReference type="Proteomes" id="UP001187531">
    <property type="component" value="Unassembled WGS sequence"/>
</dbReference>
<dbReference type="Pfam" id="PF00078">
    <property type="entry name" value="RVT_1"/>
    <property type="match status" value="1"/>
</dbReference>
<sequence length="311" mass="35539">MLQYKKQRPQNHVFYVVETDKGPILSRQTSEKLNLIKFLMSISPEIPAAPQQRRIKVDRLLEEFSDVFDGIGWLPSTCHIHLKEGAVPTVQPPKRVPFALQPKPKQELERLEALGVIEKPLSPQSGSKSLDQETHHPVPLFKDIAAKCEGAQKFFKVDARSGYWSMVLDDKSSELTTFNTVFGRYRWKRYPFGLVSAQDEYQKKMEEAFEGIDIGLIIDNIAGMGATDEEHDRKLAEVLLRAKEKGMKFNRDKCIFDATSISYFGHILTEEGVKPDPNKTRAIRDMPAPKSKEELHTLLGMYNYLSQYIPN</sequence>
<dbReference type="InterPro" id="IPR043502">
    <property type="entry name" value="DNA/RNA_pol_sf"/>
</dbReference>
<feature type="domain" description="Reverse transcriptase" evidence="1">
    <location>
        <begin position="132"/>
        <end position="268"/>
    </location>
</feature>
<dbReference type="SUPFAM" id="SSF56672">
    <property type="entry name" value="DNA/RNA polymerases"/>
    <property type="match status" value="1"/>
</dbReference>
<keyword evidence="3" id="KW-1185">Reference proteome</keyword>
<dbReference type="GO" id="GO:0071897">
    <property type="term" value="P:DNA biosynthetic process"/>
    <property type="evidence" value="ECO:0007669"/>
    <property type="project" value="UniProtKB-ARBA"/>
</dbReference>
<accession>A0AA88IAL3</accession>
<dbReference type="PANTHER" id="PTHR37984:SF9">
    <property type="entry name" value="INTEGRASE CATALYTIC DOMAIN-CONTAINING PROTEIN"/>
    <property type="match status" value="1"/>
</dbReference>